<dbReference type="EMBL" id="CP121195">
    <property type="protein sequence ID" value="XBH15196.1"/>
    <property type="molecule type" value="Genomic_DNA"/>
</dbReference>
<name>A0AAU7D2T8_9BACT</name>
<dbReference type="GO" id="GO:0003677">
    <property type="term" value="F:DNA binding"/>
    <property type="evidence" value="ECO:0007669"/>
    <property type="project" value="InterPro"/>
</dbReference>
<proteinExistence type="predicted"/>
<dbReference type="KEGG" id="epl:P4G45_08050"/>
<protein>
    <recommendedName>
        <fullName evidence="3">Integrase</fullName>
    </recommendedName>
</protein>
<dbReference type="GO" id="GO:0015074">
    <property type="term" value="P:DNA integration"/>
    <property type="evidence" value="ECO:0007669"/>
    <property type="project" value="InterPro"/>
</dbReference>
<accession>A0AAU7DEI0</accession>
<dbReference type="GO" id="GO:0006310">
    <property type="term" value="P:DNA recombination"/>
    <property type="evidence" value="ECO:0007669"/>
    <property type="project" value="InterPro"/>
</dbReference>
<dbReference type="InterPro" id="IPR013762">
    <property type="entry name" value="Integrase-like_cat_sf"/>
</dbReference>
<evidence type="ECO:0000313" key="1">
    <source>
        <dbReference type="EMBL" id="XBH11666.1"/>
    </source>
</evidence>
<reference evidence="1" key="1">
    <citation type="submission" date="2023-03" db="EMBL/GenBank/DDBJ databases">
        <title>Edaphobacter sp.</title>
        <authorList>
            <person name="Huber K.J."/>
            <person name="Papendorf J."/>
            <person name="Pilke C."/>
            <person name="Bunk B."/>
            <person name="Sproeer C."/>
            <person name="Pester M."/>
        </authorList>
    </citation>
    <scope>NUCLEOTIDE SEQUENCE</scope>
    <source>
        <strain evidence="1">DSM 109919</strain>
        <strain evidence="2">DSM 109920</strain>
    </source>
</reference>
<dbReference type="RefSeq" id="WP_348269156.1">
    <property type="nucleotide sequence ID" value="NZ_CP121194.1"/>
</dbReference>
<accession>A0AAU7D2T8</accession>
<dbReference type="AlphaFoldDB" id="A0AAU7D2T8"/>
<evidence type="ECO:0000313" key="2">
    <source>
        <dbReference type="EMBL" id="XBH15196.1"/>
    </source>
</evidence>
<dbReference type="EMBL" id="CP121194">
    <property type="protein sequence ID" value="XBH11666.1"/>
    <property type="molecule type" value="Genomic_DNA"/>
</dbReference>
<sequence length="45" mass="5025">MQQELMRHASIQTTMNVYGQAMSSSKREANGKVVEMVLKPMKPSA</sequence>
<gene>
    <name evidence="1" type="ORF">P4G45_08050</name>
    <name evidence="2" type="ORF">P8936_08520</name>
</gene>
<dbReference type="Gene3D" id="1.10.443.10">
    <property type="entry name" value="Intergrase catalytic core"/>
    <property type="match status" value="1"/>
</dbReference>
<organism evidence="1">
    <name type="scientific">Edaphobacter paludis</name>
    <dbReference type="NCBI Taxonomy" id="3035702"/>
    <lineage>
        <taxon>Bacteria</taxon>
        <taxon>Pseudomonadati</taxon>
        <taxon>Acidobacteriota</taxon>
        <taxon>Terriglobia</taxon>
        <taxon>Terriglobales</taxon>
        <taxon>Acidobacteriaceae</taxon>
        <taxon>Edaphobacter</taxon>
    </lineage>
</organism>
<evidence type="ECO:0008006" key="3">
    <source>
        <dbReference type="Google" id="ProtNLM"/>
    </source>
</evidence>